<keyword evidence="4 7" id="KW-0812">Transmembrane</keyword>
<sequence length="207" mass="22381">MSQNLHPGLNLGASHGDAHQQSELSVFGFWVFLMSDLITFGVLFATYAASSTPIAMAGGPGPAALFDLTSTGMQTAFLLASSLTCGMASLALKYREGPRRIALWLAVTALLGAGFLALELRDFADMIAKGATPMRSGWLSSLYALVGLHGLHITAGLVWIVVLLLLIWRRGVTDLIKTRLLIFALYWHFLDLVWIGIFSVVFLRGLA</sequence>
<dbReference type="Gene3D" id="1.20.120.80">
    <property type="entry name" value="Cytochrome c oxidase, subunit III, four-helix bundle"/>
    <property type="match status" value="1"/>
</dbReference>
<dbReference type="PANTHER" id="PTHR11403">
    <property type="entry name" value="CYTOCHROME C OXIDASE SUBUNIT III"/>
    <property type="match status" value="1"/>
</dbReference>
<evidence type="ECO:0000313" key="10">
    <source>
        <dbReference type="EMBL" id="MCT4334747.1"/>
    </source>
</evidence>
<evidence type="ECO:0000256" key="8">
    <source>
        <dbReference type="SAM" id="Phobius"/>
    </source>
</evidence>
<dbReference type="PROSITE" id="PS50253">
    <property type="entry name" value="COX3"/>
    <property type="match status" value="1"/>
</dbReference>
<evidence type="ECO:0000256" key="1">
    <source>
        <dbReference type="ARBA" id="ARBA00004651"/>
    </source>
</evidence>
<evidence type="ECO:0000256" key="5">
    <source>
        <dbReference type="ARBA" id="ARBA00022989"/>
    </source>
</evidence>
<evidence type="ECO:0000259" key="9">
    <source>
        <dbReference type="PROSITE" id="PS50253"/>
    </source>
</evidence>
<evidence type="ECO:0000256" key="6">
    <source>
        <dbReference type="ARBA" id="ARBA00023136"/>
    </source>
</evidence>
<evidence type="ECO:0000256" key="7">
    <source>
        <dbReference type="RuleBase" id="RU003376"/>
    </source>
</evidence>
<dbReference type="InterPro" id="IPR013833">
    <property type="entry name" value="Cyt_c_oxidase_su3_a-hlx"/>
</dbReference>
<dbReference type="InterPro" id="IPR000298">
    <property type="entry name" value="Cyt_c_oxidase-like_su3"/>
</dbReference>
<dbReference type="PANTHER" id="PTHR11403:SF2">
    <property type="entry name" value="CYTOCHROME BO(3) UBIQUINOL OXIDASE SUBUNIT 3"/>
    <property type="match status" value="1"/>
</dbReference>
<keyword evidence="5 8" id="KW-1133">Transmembrane helix</keyword>
<keyword evidence="3" id="KW-1003">Cell membrane</keyword>
<evidence type="ECO:0000256" key="3">
    <source>
        <dbReference type="ARBA" id="ARBA00022475"/>
    </source>
</evidence>
<accession>A0ABT2KDX8</accession>
<feature type="domain" description="Heme-copper oxidase subunit III family profile" evidence="9">
    <location>
        <begin position="27"/>
        <end position="206"/>
    </location>
</feature>
<feature type="transmembrane region" description="Helical" evidence="8">
    <location>
        <begin position="27"/>
        <end position="49"/>
    </location>
</feature>
<dbReference type="RefSeq" id="WP_260278626.1">
    <property type="nucleotide sequence ID" value="NZ_JANAVZ010000018.1"/>
</dbReference>
<dbReference type="Pfam" id="PF00510">
    <property type="entry name" value="COX3"/>
    <property type="match status" value="1"/>
</dbReference>
<dbReference type="SUPFAM" id="SSF81452">
    <property type="entry name" value="Cytochrome c oxidase subunit III-like"/>
    <property type="match status" value="1"/>
</dbReference>
<organism evidence="10 11">
    <name type="scientific">Paracoccus maritimus</name>
    <dbReference type="NCBI Taxonomy" id="2933292"/>
    <lineage>
        <taxon>Bacteria</taxon>
        <taxon>Pseudomonadati</taxon>
        <taxon>Pseudomonadota</taxon>
        <taxon>Alphaproteobacteria</taxon>
        <taxon>Rhodobacterales</taxon>
        <taxon>Paracoccaceae</taxon>
        <taxon>Paracoccus</taxon>
    </lineage>
</organism>
<name>A0ABT2KDX8_9RHOB</name>
<feature type="transmembrane region" description="Helical" evidence="8">
    <location>
        <begin position="101"/>
        <end position="118"/>
    </location>
</feature>
<evidence type="ECO:0000313" key="11">
    <source>
        <dbReference type="Proteomes" id="UP001320702"/>
    </source>
</evidence>
<evidence type="ECO:0000256" key="4">
    <source>
        <dbReference type="ARBA" id="ARBA00022692"/>
    </source>
</evidence>
<dbReference type="InterPro" id="IPR024791">
    <property type="entry name" value="Cyt_c/ubiquinol_Oxase_su3"/>
</dbReference>
<proteinExistence type="inferred from homology"/>
<comment type="similarity">
    <text evidence="2 7">Belongs to the cytochrome c oxidase subunit 3 family.</text>
</comment>
<dbReference type="InterPro" id="IPR035973">
    <property type="entry name" value="Cyt_c_oxidase_su3-like_sf"/>
</dbReference>
<gene>
    <name evidence="10" type="ORF">MU516_18015</name>
</gene>
<dbReference type="EMBL" id="JANAVZ010000018">
    <property type="protein sequence ID" value="MCT4334747.1"/>
    <property type="molecule type" value="Genomic_DNA"/>
</dbReference>
<keyword evidence="6 8" id="KW-0472">Membrane</keyword>
<dbReference type="Proteomes" id="UP001320702">
    <property type="component" value="Unassembled WGS sequence"/>
</dbReference>
<comment type="subcellular location">
    <subcellularLocation>
        <location evidence="1 7">Cell membrane</location>
        <topology evidence="1 7">Multi-pass membrane protein</topology>
    </subcellularLocation>
</comment>
<feature type="transmembrane region" description="Helical" evidence="8">
    <location>
        <begin position="75"/>
        <end position="94"/>
    </location>
</feature>
<feature type="transmembrane region" description="Helical" evidence="8">
    <location>
        <begin position="180"/>
        <end position="203"/>
    </location>
</feature>
<evidence type="ECO:0000256" key="2">
    <source>
        <dbReference type="ARBA" id="ARBA00010581"/>
    </source>
</evidence>
<feature type="transmembrane region" description="Helical" evidence="8">
    <location>
        <begin position="138"/>
        <end position="168"/>
    </location>
</feature>
<comment type="caution">
    <text evidence="10">The sequence shown here is derived from an EMBL/GenBank/DDBJ whole genome shotgun (WGS) entry which is preliminary data.</text>
</comment>
<protein>
    <submittedName>
        <fullName evidence="10">Cytochrome c oxidase subunit 3</fullName>
    </submittedName>
</protein>
<reference evidence="10 11" key="1">
    <citation type="submission" date="2022-04" db="EMBL/GenBank/DDBJ databases">
        <title>Paracoccus sp. YLB-12 draft genome sequence.</title>
        <authorList>
            <person name="Yu L."/>
        </authorList>
    </citation>
    <scope>NUCLEOTIDE SEQUENCE [LARGE SCALE GENOMIC DNA]</scope>
    <source>
        <strain evidence="10 11">YLB-12</strain>
    </source>
</reference>
<keyword evidence="11" id="KW-1185">Reference proteome</keyword>